<dbReference type="PANTHER" id="PTHR43615">
    <property type="entry name" value="PHOSPHOENOLPYRUVATE SYNTHASE-RELATED"/>
    <property type="match status" value="1"/>
</dbReference>
<sequence length="596" mass="63715">MAAMVTKVGADSRVVAPLELVDFGLGPYLNQVPSPRFPVYTRGNAGEVYPEVVFPLSMTMFTEMGTEAGREAALRSGLITSKEVDELTAGGGIFGGYMYLNLSLARVIAVRTPGVSVAEIDTTYLGSEDVAPPHVSHPSDRNLWATMRGIRYALRLIGARSLPVLDDQRGEVEAWRQALPDRTTATEDELVAVLDGAVPHLVAIYAEHLAISGAAGLGVNLLRRSCEALLGDGSVALELLSGIGEVSSAEPSHALWDLGRMVAADPALGAAFDAGLDGLADRLAADPAAELFQVAFDEFLERHGCRGPNEWEMACEVWGTDLSLPLTLVNRMRQADDDHDPRKRAAQLSDRRRELLADIRGRLRGGKSRRLERDLRCAVLYSRGREEAKTLLVEIVHDCRLAARELGRRLAERSGGRPDDLWFVTAEELDDFRDDPAAFTDLVASRRATRDALAELEPPFTFSEELPPVSTWARRSNLQGSDIEVGTVLTGIAGCSGIARGRARVVTDASDPGDLGPGDVLVAPLTDPAWTPLFVPAEAVVVDVGGQLSHAVIVSRELGLPCVVSATGASRTIPDGSLIEVDGTAGTVTILAIPGS</sequence>
<dbReference type="InterPro" id="IPR036637">
    <property type="entry name" value="Phosphohistidine_dom_sf"/>
</dbReference>
<dbReference type="EMBL" id="UINC01018898">
    <property type="protein sequence ID" value="SVA79710.1"/>
    <property type="molecule type" value="Genomic_DNA"/>
</dbReference>
<organism evidence="2">
    <name type="scientific">marine metagenome</name>
    <dbReference type="NCBI Taxonomy" id="408172"/>
    <lineage>
        <taxon>unclassified sequences</taxon>
        <taxon>metagenomes</taxon>
        <taxon>ecological metagenomes</taxon>
    </lineage>
</organism>
<evidence type="ECO:0000259" key="1">
    <source>
        <dbReference type="Pfam" id="PF00391"/>
    </source>
</evidence>
<dbReference type="SUPFAM" id="SSF52009">
    <property type="entry name" value="Phosphohistidine domain"/>
    <property type="match status" value="1"/>
</dbReference>
<proteinExistence type="predicted"/>
<dbReference type="Gene3D" id="3.50.30.10">
    <property type="entry name" value="Phosphohistidine domain"/>
    <property type="match status" value="1"/>
</dbReference>
<dbReference type="InterPro" id="IPR008279">
    <property type="entry name" value="PEP-util_enz_mobile_dom"/>
</dbReference>
<dbReference type="Pfam" id="PF00391">
    <property type="entry name" value="PEP-utilizers"/>
    <property type="match status" value="1"/>
</dbReference>
<evidence type="ECO:0000313" key="2">
    <source>
        <dbReference type="EMBL" id="SVA79710.1"/>
    </source>
</evidence>
<dbReference type="InterPro" id="IPR051549">
    <property type="entry name" value="PEP_Utilizing_Enz"/>
</dbReference>
<dbReference type="PANTHER" id="PTHR43615:SF1">
    <property type="entry name" value="PPDK_N DOMAIN-CONTAINING PROTEIN"/>
    <property type="match status" value="1"/>
</dbReference>
<gene>
    <name evidence="2" type="ORF">METZ01_LOCUS132564</name>
</gene>
<protein>
    <recommendedName>
        <fullName evidence="1">PEP-utilising enzyme mobile domain-containing protein</fullName>
    </recommendedName>
</protein>
<dbReference type="GO" id="GO:0016772">
    <property type="term" value="F:transferase activity, transferring phosphorus-containing groups"/>
    <property type="evidence" value="ECO:0007669"/>
    <property type="project" value="InterPro"/>
</dbReference>
<reference evidence="2" key="1">
    <citation type="submission" date="2018-05" db="EMBL/GenBank/DDBJ databases">
        <authorList>
            <person name="Lanie J.A."/>
            <person name="Ng W.-L."/>
            <person name="Kazmierczak K.M."/>
            <person name="Andrzejewski T.M."/>
            <person name="Davidsen T.M."/>
            <person name="Wayne K.J."/>
            <person name="Tettelin H."/>
            <person name="Glass J.I."/>
            <person name="Rusch D."/>
            <person name="Podicherti R."/>
            <person name="Tsui H.-C.T."/>
            <person name="Winkler M.E."/>
        </authorList>
    </citation>
    <scope>NUCLEOTIDE SEQUENCE</scope>
</reference>
<name>A0A381YRW4_9ZZZZ</name>
<dbReference type="AlphaFoldDB" id="A0A381YRW4"/>
<accession>A0A381YRW4</accession>
<feature type="domain" description="PEP-utilising enzyme mobile" evidence="1">
    <location>
        <begin position="517"/>
        <end position="586"/>
    </location>
</feature>